<dbReference type="Gene3D" id="1.20.120.330">
    <property type="entry name" value="Nucleotidyltransferases domain 2"/>
    <property type="match status" value="1"/>
</dbReference>
<keyword evidence="3" id="KW-1185">Reference proteome</keyword>
<dbReference type="OrthoDB" id="7375008at2"/>
<dbReference type="RefSeq" id="WP_091036129.1">
    <property type="nucleotide sequence ID" value="NZ_FNAD01000008.1"/>
</dbReference>
<name>A0A1G6XYZ2_9ACTN</name>
<dbReference type="InterPro" id="IPR043519">
    <property type="entry name" value="NT_sf"/>
</dbReference>
<dbReference type="Proteomes" id="UP000198949">
    <property type="component" value="Unassembled WGS sequence"/>
</dbReference>
<dbReference type="EMBL" id="FNAD01000008">
    <property type="protein sequence ID" value="SDD83262.1"/>
    <property type="molecule type" value="Genomic_DNA"/>
</dbReference>
<dbReference type="AlphaFoldDB" id="A0A1G6XYZ2"/>
<dbReference type="Gene3D" id="3.30.460.10">
    <property type="entry name" value="Beta Polymerase, domain 2"/>
    <property type="match status" value="1"/>
</dbReference>
<proteinExistence type="predicted"/>
<sequence length="268" mass="29897">MALPALHGRFLEEVLPRIERDERIVAVAAAGSIANGRPDEHSDVDLVLAVEDDRFDSVLPERIDLVRSWTPLVAAFTGEHVGEPRLIIAVVGPPLLHVDFKFVRVSDVGDRVDGLRVLWERDGRLSAVLAGRPPRPPQLDLQWIEDRFWVWVHYAATKLARGELFEVVGFLAFLRETVLGPLTGHREGRLLQGVRRFEALDPERAEAMRATVCGYDRDEAGRALLACVDLYLRWSAASGLPFDRNRDAQALAVAFLENAVGREDDGAR</sequence>
<organism evidence="2 3">
    <name type="scientific">Glycomyces harbinensis</name>
    <dbReference type="NCBI Taxonomy" id="58114"/>
    <lineage>
        <taxon>Bacteria</taxon>
        <taxon>Bacillati</taxon>
        <taxon>Actinomycetota</taxon>
        <taxon>Actinomycetes</taxon>
        <taxon>Glycomycetales</taxon>
        <taxon>Glycomycetaceae</taxon>
        <taxon>Glycomyces</taxon>
    </lineage>
</organism>
<evidence type="ECO:0000259" key="1">
    <source>
        <dbReference type="Pfam" id="PF01909"/>
    </source>
</evidence>
<accession>A0A1G6XYZ2</accession>
<dbReference type="GO" id="GO:0016779">
    <property type="term" value="F:nucleotidyltransferase activity"/>
    <property type="evidence" value="ECO:0007669"/>
    <property type="project" value="InterPro"/>
</dbReference>
<dbReference type="SUPFAM" id="SSF81301">
    <property type="entry name" value="Nucleotidyltransferase"/>
    <property type="match status" value="1"/>
</dbReference>
<dbReference type="InterPro" id="IPR002934">
    <property type="entry name" value="Polymerase_NTP_transf_dom"/>
</dbReference>
<dbReference type="Pfam" id="PF01909">
    <property type="entry name" value="NTP_transf_2"/>
    <property type="match status" value="1"/>
</dbReference>
<feature type="domain" description="Polymerase nucleotidyl transferase" evidence="1">
    <location>
        <begin position="12"/>
        <end position="54"/>
    </location>
</feature>
<gene>
    <name evidence="2" type="ORF">SAMN05216270_10832</name>
</gene>
<evidence type="ECO:0000313" key="2">
    <source>
        <dbReference type="EMBL" id="SDD83262.1"/>
    </source>
</evidence>
<protein>
    <recommendedName>
        <fullName evidence="1">Polymerase nucleotidyl transferase domain-containing protein</fullName>
    </recommendedName>
</protein>
<evidence type="ECO:0000313" key="3">
    <source>
        <dbReference type="Proteomes" id="UP000198949"/>
    </source>
</evidence>
<reference evidence="3" key="1">
    <citation type="submission" date="2016-10" db="EMBL/GenBank/DDBJ databases">
        <authorList>
            <person name="Varghese N."/>
            <person name="Submissions S."/>
        </authorList>
    </citation>
    <scope>NUCLEOTIDE SEQUENCE [LARGE SCALE GENOMIC DNA]</scope>
    <source>
        <strain evidence="3">CGMCC 4.3516</strain>
    </source>
</reference>